<comment type="caution">
    <text evidence="2">Lacks conserved residue(s) required for the propagation of feature annotation.</text>
</comment>
<evidence type="ECO:0000259" key="3">
    <source>
        <dbReference type="Pfam" id="PF10058"/>
    </source>
</evidence>
<dbReference type="EMBL" id="UZAN01052082">
    <property type="protein sequence ID" value="VDP89291.1"/>
    <property type="molecule type" value="Genomic_DNA"/>
</dbReference>
<dbReference type="OrthoDB" id="1725934at2759"/>
<feature type="transmembrane region" description="Helical" evidence="2">
    <location>
        <begin position="7"/>
        <end position="31"/>
    </location>
</feature>
<dbReference type="AlphaFoldDB" id="A0A3P8H363"/>
<keyword evidence="2" id="KW-0479">Metal-binding</keyword>
<reference evidence="4 5" key="1">
    <citation type="submission" date="2018-11" db="EMBL/GenBank/DDBJ databases">
        <authorList>
            <consortium name="Pathogen Informatics"/>
        </authorList>
    </citation>
    <scope>NUCLEOTIDE SEQUENCE [LARGE SCALE GENOMIC DNA]</scope>
    <source>
        <strain evidence="4 5">Egypt</strain>
    </source>
</reference>
<comment type="similarity">
    <text evidence="1 2">Belongs to the lunapark family.</text>
</comment>
<feature type="domain" description="Lunapark zinc ribbon" evidence="3">
    <location>
        <begin position="78"/>
        <end position="120"/>
    </location>
</feature>
<keyword evidence="2" id="KW-1133">Transmembrane helix</keyword>
<sequence length="131" mass="14701">MRILTYHVCIMGLAAINNVCFTVLLVTYTFVPHFPLALAIPTKDPSVIPTPAKPEATPIARPLKPRLLRPILPRERTVVDRLIDALVGDGPDRRYALICQECSSHNGMALQEEFEYLGKFSSCRVIITEFH</sequence>
<evidence type="ECO:0000256" key="2">
    <source>
        <dbReference type="RuleBase" id="RU367073"/>
    </source>
</evidence>
<keyword evidence="2" id="KW-0256">Endoplasmic reticulum</keyword>
<dbReference type="PANTHER" id="PTHR22166:SF12">
    <property type="entry name" value="ENDOPLASMIC RETICULUM JUNCTION FORMATION PROTEIN LUNAPARK"/>
    <property type="match status" value="1"/>
</dbReference>
<dbReference type="GO" id="GO:0008270">
    <property type="term" value="F:zinc ion binding"/>
    <property type="evidence" value="ECO:0007669"/>
    <property type="project" value="UniProtKB-KW"/>
</dbReference>
<evidence type="ECO:0000313" key="4">
    <source>
        <dbReference type="EMBL" id="VDP89291.1"/>
    </source>
</evidence>
<accession>A0A3P8H363</accession>
<proteinExistence type="inferred from homology"/>
<keyword evidence="2" id="KW-0862">Zinc</keyword>
<dbReference type="InterPro" id="IPR019273">
    <property type="entry name" value="Lunapark_Znf"/>
</dbReference>
<protein>
    <recommendedName>
        <fullName evidence="2">Endoplasmic reticulum junction formation protein lunapark</fullName>
    </recommendedName>
</protein>
<gene>
    <name evidence="4" type="ORF">ECPE_LOCUS12062</name>
</gene>
<evidence type="ECO:0000256" key="1">
    <source>
        <dbReference type="ARBA" id="ARBA00009940"/>
    </source>
</evidence>
<dbReference type="GO" id="GO:0098826">
    <property type="term" value="C:endoplasmic reticulum tubular network membrane"/>
    <property type="evidence" value="ECO:0007669"/>
    <property type="project" value="UniProtKB-UniRule"/>
</dbReference>
<dbReference type="Proteomes" id="UP000272942">
    <property type="component" value="Unassembled WGS sequence"/>
</dbReference>
<keyword evidence="2" id="KW-0472">Membrane</keyword>
<name>A0A3P8H363_9TREM</name>
<dbReference type="InterPro" id="IPR040115">
    <property type="entry name" value="Lnp"/>
</dbReference>
<evidence type="ECO:0000313" key="5">
    <source>
        <dbReference type="Proteomes" id="UP000272942"/>
    </source>
</evidence>
<organism evidence="4 5">
    <name type="scientific">Echinostoma caproni</name>
    <dbReference type="NCBI Taxonomy" id="27848"/>
    <lineage>
        <taxon>Eukaryota</taxon>
        <taxon>Metazoa</taxon>
        <taxon>Spiralia</taxon>
        <taxon>Lophotrochozoa</taxon>
        <taxon>Platyhelminthes</taxon>
        <taxon>Trematoda</taxon>
        <taxon>Digenea</taxon>
        <taxon>Plagiorchiida</taxon>
        <taxon>Echinostomata</taxon>
        <taxon>Echinostomatoidea</taxon>
        <taxon>Echinostomatidae</taxon>
        <taxon>Echinostoma</taxon>
    </lineage>
</organism>
<comment type="domain">
    <text evidence="2">The C4-type zinc finger motif is necessary both for its ER three-way tubular junction localization and formation.</text>
</comment>
<keyword evidence="2" id="KW-0863">Zinc-finger</keyword>
<comment type="function">
    <text evidence="2">Plays a role in determining ER morphology.</text>
</comment>
<comment type="subcellular location">
    <subcellularLocation>
        <location evidence="2">Endoplasmic reticulum membrane</location>
        <topology evidence="2">Multi-pass membrane protein</topology>
    </subcellularLocation>
</comment>
<dbReference type="Pfam" id="PF10058">
    <property type="entry name" value="Zn_ribbon_10"/>
    <property type="match status" value="1"/>
</dbReference>
<dbReference type="PANTHER" id="PTHR22166">
    <property type="entry name" value="ENDOPLASMIC RETICULUM JUNCTION FORMATION PROTEIN LUNAPARK"/>
    <property type="match status" value="1"/>
</dbReference>
<keyword evidence="2" id="KW-0812">Transmembrane</keyword>
<dbReference type="GO" id="GO:1903373">
    <property type="term" value="P:positive regulation of endoplasmic reticulum tubular network organization"/>
    <property type="evidence" value="ECO:0007669"/>
    <property type="project" value="UniProtKB-UniRule"/>
</dbReference>
<dbReference type="GO" id="GO:0071788">
    <property type="term" value="P:endoplasmic reticulum tubular network maintenance"/>
    <property type="evidence" value="ECO:0007669"/>
    <property type="project" value="UniProtKB-UniRule"/>
</dbReference>
<keyword evidence="5" id="KW-1185">Reference proteome</keyword>